<feature type="transmembrane region" description="Helical" evidence="1">
    <location>
        <begin position="119"/>
        <end position="145"/>
    </location>
</feature>
<feature type="transmembrane region" description="Helical" evidence="1">
    <location>
        <begin position="230"/>
        <end position="251"/>
    </location>
</feature>
<feature type="transmembrane region" description="Helical" evidence="1">
    <location>
        <begin position="355"/>
        <end position="371"/>
    </location>
</feature>
<proteinExistence type="predicted"/>
<sequence>MTKRKLLICVVVIFAIFGRLWLTDKAWHVDMWSNAGWGEWIYDYGPAKFYDNSYWTYAWPTQPPVINSIYAFNKRLHIELLGRLAWTDFQLNKILPGDKTPWLTDFVYWFGYGRVNLEIPFQIGFLVTMKLIPVAADLAIAWLVWLITKKTYLAVVFLLSPFSWYVSALWGQYDGVGFALVLGGVYLLYKHKLIMLSPGLILLGILIKPTALILAPFVGYYYLRQTPAKLVVKVLGVVLAGVLFWTTTAPYTHKNPFEFAWYDLKRIVFEKAEPRVTTNAFNLWRIVTGNKPTNHWNKFLGIPAVVWGLLAYGAIHVLAIWRIETNRKDRWRMWEGLFVISAGSFMFMTGMLDRYLYAGMLFGLILVATQFRLLKWWLVWSVIFWLNLYNQWWIPASFEPLKQFMLVYDSIVTRILSGFSVIILVKLLNFKNGSIKTLKKNN</sequence>
<feature type="transmembrane region" description="Helical" evidence="1">
    <location>
        <begin position="333"/>
        <end position="349"/>
    </location>
</feature>
<reference evidence="2 3" key="1">
    <citation type="journal article" date="2016" name="Nat. Commun.">
        <title>Thousands of microbial genomes shed light on interconnected biogeochemical processes in an aquifer system.</title>
        <authorList>
            <person name="Anantharaman K."/>
            <person name="Brown C.T."/>
            <person name="Hug L.A."/>
            <person name="Sharon I."/>
            <person name="Castelle C.J."/>
            <person name="Probst A.J."/>
            <person name="Thomas B.C."/>
            <person name="Singh A."/>
            <person name="Wilkins M.J."/>
            <person name="Karaoz U."/>
            <person name="Brodie E.L."/>
            <person name="Williams K.H."/>
            <person name="Hubbard S.S."/>
            <person name="Banfield J.F."/>
        </authorList>
    </citation>
    <scope>NUCLEOTIDE SEQUENCE [LARGE SCALE GENOMIC DNA]</scope>
</reference>
<comment type="caution">
    <text evidence="2">The sequence shown here is derived from an EMBL/GenBank/DDBJ whole genome shotgun (WGS) entry which is preliminary data.</text>
</comment>
<keyword evidence="1" id="KW-0472">Membrane</keyword>
<protein>
    <recommendedName>
        <fullName evidence="4">Glycosyltransferase RgtA/B/C/D-like domain-containing protein</fullName>
    </recommendedName>
</protein>
<dbReference type="Proteomes" id="UP000176424">
    <property type="component" value="Unassembled WGS sequence"/>
</dbReference>
<evidence type="ECO:0000313" key="3">
    <source>
        <dbReference type="Proteomes" id="UP000176424"/>
    </source>
</evidence>
<feature type="transmembrane region" description="Helical" evidence="1">
    <location>
        <begin position="406"/>
        <end position="430"/>
    </location>
</feature>
<keyword evidence="1" id="KW-1133">Transmembrane helix</keyword>
<keyword evidence="1" id="KW-0812">Transmembrane</keyword>
<dbReference type="STRING" id="1797263.A2397_04100"/>
<organism evidence="2 3">
    <name type="scientific">Candidatus Amesbacteria bacterium RIFOXYB1_FULL_44_23</name>
    <dbReference type="NCBI Taxonomy" id="1797263"/>
    <lineage>
        <taxon>Bacteria</taxon>
        <taxon>Candidatus Amesiibacteriota</taxon>
    </lineage>
</organism>
<evidence type="ECO:0000256" key="1">
    <source>
        <dbReference type="SAM" id="Phobius"/>
    </source>
</evidence>
<dbReference type="AlphaFoldDB" id="A0A1F4ZQJ8"/>
<gene>
    <name evidence="2" type="ORF">A2397_04100</name>
</gene>
<accession>A0A1F4ZQJ8</accession>
<dbReference type="EMBL" id="MEXR01000052">
    <property type="protein sequence ID" value="OGD08713.1"/>
    <property type="molecule type" value="Genomic_DNA"/>
</dbReference>
<feature type="transmembrane region" description="Helical" evidence="1">
    <location>
        <begin position="152"/>
        <end position="173"/>
    </location>
</feature>
<name>A0A1F4ZQJ8_9BACT</name>
<evidence type="ECO:0000313" key="2">
    <source>
        <dbReference type="EMBL" id="OGD08713.1"/>
    </source>
</evidence>
<evidence type="ECO:0008006" key="4">
    <source>
        <dbReference type="Google" id="ProtNLM"/>
    </source>
</evidence>
<feature type="transmembrane region" description="Helical" evidence="1">
    <location>
        <begin position="376"/>
        <end position="394"/>
    </location>
</feature>
<feature type="transmembrane region" description="Helical" evidence="1">
    <location>
        <begin position="193"/>
        <end position="223"/>
    </location>
</feature>
<feature type="transmembrane region" description="Helical" evidence="1">
    <location>
        <begin position="299"/>
        <end position="321"/>
    </location>
</feature>